<organism evidence="2 3">
    <name type="scientific">Liparis tanakae</name>
    <name type="common">Tanaka's snailfish</name>
    <dbReference type="NCBI Taxonomy" id="230148"/>
    <lineage>
        <taxon>Eukaryota</taxon>
        <taxon>Metazoa</taxon>
        <taxon>Chordata</taxon>
        <taxon>Craniata</taxon>
        <taxon>Vertebrata</taxon>
        <taxon>Euteleostomi</taxon>
        <taxon>Actinopterygii</taxon>
        <taxon>Neopterygii</taxon>
        <taxon>Teleostei</taxon>
        <taxon>Neoteleostei</taxon>
        <taxon>Acanthomorphata</taxon>
        <taxon>Eupercaria</taxon>
        <taxon>Perciformes</taxon>
        <taxon>Cottioidei</taxon>
        <taxon>Cottales</taxon>
        <taxon>Liparidae</taxon>
        <taxon>Liparis</taxon>
    </lineage>
</organism>
<dbReference type="AlphaFoldDB" id="A0A4Z2HVK7"/>
<proteinExistence type="predicted"/>
<dbReference type="EMBL" id="SRLO01000182">
    <property type="protein sequence ID" value="TNN68942.1"/>
    <property type="molecule type" value="Genomic_DNA"/>
</dbReference>
<sequence length="71" mass="7774">MEPGAPRAPERSGASGLRQPEENESRKARGGGAALETETQRHLEPQEPSGGRLSDHTFNSSRRKRPRGPTR</sequence>
<reference evidence="2 3" key="1">
    <citation type="submission" date="2019-03" db="EMBL/GenBank/DDBJ databases">
        <title>First draft genome of Liparis tanakae, snailfish: a comprehensive survey of snailfish specific genes.</title>
        <authorList>
            <person name="Kim W."/>
            <person name="Song I."/>
            <person name="Jeong J.-H."/>
            <person name="Kim D."/>
            <person name="Kim S."/>
            <person name="Ryu S."/>
            <person name="Song J.Y."/>
            <person name="Lee S.K."/>
        </authorList>
    </citation>
    <scope>NUCLEOTIDE SEQUENCE [LARGE SCALE GENOMIC DNA]</scope>
    <source>
        <tissue evidence="2">Muscle</tissue>
    </source>
</reference>
<keyword evidence="3" id="KW-1185">Reference proteome</keyword>
<comment type="caution">
    <text evidence="2">The sequence shown here is derived from an EMBL/GenBank/DDBJ whole genome shotgun (WGS) entry which is preliminary data.</text>
</comment>
<accession>A0A4Z2HVK7</accession>
<evidence type="ECO:0000313" key="3">
    <source>
        <dbReference type="Proteomes" id="UP000314294"/>
    </source>
</evidence>
<gene>
    <name evidence="2" type="ORF">EYF80_020803</name>
</gene>
<dbReference type="Proteomes" id="UP000314294">
    <property type="component" value="Unassembled WGS sequence"/>
</dbReference>
<evidence type="ECO:0000313" key="2">
    <source>
        <dbReference type="EMBL" id="TNN68942.1"/>
    </source>
</evidence>
<protein>
    <submittedName>
        <fullName evidence="2">Uncharacterized protein</fullName>
    </submittedName>
</protein>
<feature type="compositionally biased region" description="Basic residues" evidence="1">
    <location>
        <begin position="61"/>
        <end position="71"/>
    </location>
</feature>
<feature type="region of interest" description="Disordered" evidence="1">
    <location>
        <begin position="1"/>
        <end position="71"/>
    </location>
</feature>
<evidence type="ECO:0000256" key="1">
    <source>
        <dbReference type="SAM" id="MobiDB-lite"/>
    </source>
</evidence>
<name>A0A4Z2HVK7_9TELE</name>